<gene>
    <name evidence="2" type="ORF">FB458_1176</name>
</gene>
<dbReference type="RefSeq" id="WP_170185581.1">
    <property type="nucleotide sequence ID" value="NZ_VFMN01000001.1"/>
</dbReference>
<evidence type="ECO:0000313" key="3">
    <source>
        <dbReference type="Proteomes" id="UP000317893"/>
    </source>
</evidence>
<keyword evidence="3" id="KW-1185">Reference proteome</keyword>
<protein>
    <recommendedName>
        <fullName evidence="4">Excreted virulence factor EspC (Type VII ESX diderm)</fullName>
    </recommendedName>
</protein>
<reference evidence="2 3" key="1">
    <citation type="submission" date="2019-06" db="EMBL/GenBank/DDBJ databases">
        <title>Sequencing the genomes of 1000 actinobacteria strains.</title>
        <authorList>
            <person name="Klenk H.-P."/>
        </authorList>
    </citation>
    <scope>NUCLEOTIDE SEQUENCE [LARGE SCALE GENOMIC DNA]</scope>
    <source>
        <strain evidence="2 3">DSM 18607</strain>
    </source>
</reference>
<evidence type="ECO:0000313" key="2">
    <source>
        <dbReference type="EMBL" id="TQJ08094.1"/>
    </source>
</evidence>
<sequence length="104" mass="10257">MFAMDPAGVRRAGDGLEGPSRTARAVAARLQGATVPRGAPDLSAGAEIGAFLDVEADGLRSLAVELGLLRDAADAGAASVAAADAAAAQRFARPTSAALREALG</sequence>
<dbReference type="EMBL" id="VFMN01000001">
    <property type="protein sequence ID" value="TQJ08094.1"/>
    <property type="molecule type" value="Genomic_DNA"/>
</dbReference>
<feature type="region of interest" description="Disordered" evidence="1">
    <location>
        <begin position="1"/>
        <end position="23"/>
    </location>
</feature>
<evidence type="ECO:0008006" key="4">
    <source>
        <dbReference type="Google" id="ProtNLM"/>
    </source>
</evidence>
<name>A0A542DYT9_9MICO</name>
<accession>A0A542DYT9</accession>
<evidence type="ECO:0000256" key="1">
    <source>
        <dbReference type="SAM" id="MobiDB-lite"/>
    </source>
</evidence>
<dbReference type="AlphaFoldDB" id="A0A542DYT9"/>
<proteinExistence type="predicted"/>
<organism evidence="2 3">
    <name type="scientific">Lapillicoccus jejuensis</name>
    <dbReference type="NCBI Taxonomy" id="402171"/>
    <lineage>
        <taxon>Bacteria</taxon>
        <taxon>Bacillati</taxon>
        <taxon>Actinomycetota</taxon>
        <taxon>Actinomycetes</taxon>
        <taxon>Micrococcales</taxon>
        <taxon>Intrasporangiaceae</taxon>
        <taxon>Lapillicoccus</taxon>
    </lineage>
</organism>
<dbReference type="Proteomes" id="UP000317893">
    <property type="component" value="Unassembled WGS sequence"/>
</dbReference>
<comment type="caution">
    <text evidence="2">The sequence shown here is derived from an EMBL/GenBank/DDBJ whole genome shotgun (WGS) entry which is preliminary data.</text>
</comment>